<evidence type="ECO:0000256" key="3">
    <source>
        <dbReference type="ARBA" id="ARBA00022801"/>
    </source>
</evidence>
<keyword evidence="6" id="KW-0472">Membrane</keyword>
<protein>
    <recommendedName>
        <fullName evidence="8">Carboxylesterase type B domain-containing protein</fullName>
    </recommendedName>
</protein>
<feature type="transmembrane region" description="Helical" evidence="6">
    <location>
        <begin position="575"/>
        <end position="594"/>
    </location>
</feature>
<feature type="domain" description="Carboxylesterase type B" evidence="8">
    <location>
        <begin position="602"/>
        <end position="1106"/>
    </location>
</feature>
<dbReference type="Gene3D" id="3.40.50.1820">
    <property type="entry name" value="alpha/beta hydrolase"/>
    <property type="match status" value="2"/>
</dbReference>
<dbReference type="OrthoDB" id="6846267at2759"/>
<dbReference type="AlphaFoldDB" id="A0A232FIV5"/>
<evidence type="ECO:0000256" key="2">
    <source>
        <dbReference type="ARBA" id="ARBA00022487"/>
    </source>
</evidence>
<dbReference type="PANTHER" id="PTHR43142:SF1">
    <property type="entry name" value="CARBOXYLIC ESTER HYDROLASE"/>
    <property type="match status" value="1"/>
</dbReference>
<feature type="domain" description="Carboxylesterase type B" evidence="8">
    <location>
        <begin position="44"/>
        <end position="550"/>
    </location>
</feature>
<keyword evidence="10" id="KW-1185">Reference proteome</keyword>
<keyword evidence="6" id="KW-0812">Transmembrane</keyword>
<name>A0A232FIV5_9HYME</name>
<keyword evidence="4" id="KW-1015">Disulfide bond</keyword>
<dbReference type="STRING" id="543379.A0A232FIV5"/>
<evidence type="ECO:0000256" key="7">
    <source>
        <dbReference type="SAM" id="SignalP"/>
    </source>
</evidence>
<evidence type="ECO:0000256" key="6">
    <source>
        <dbReference type="SAM" id="Phobius"/>
    </source>
</evidence>
<sequence>MQLPGKSSSLSLAMLLLLLLFAGCGDAYLDLFISQSQVKKLLDVPSVSTPSGKIIGYYQTSHQGNRYEAYEGIPYALPPIGDRRFKPPEPITKQPSVTIANKLTKHCLEYERITFPSGSHVRGDEDCLYLHLYAPIRKTNASLPVIFWIHGGAFQYGTVMENEAYYLMDHDVVYVSVNYRLGILGFLSTEDDVVSGNMGLKDQVAALRWVKKNVQYFGGDPNRITLMGLSAGGASVHYHYLSPMTAGLFHSGISFSGTALDCWTQTENSREKAVKLGELMGCPVSDIPAMIRCLKGIPASELVEAQVHFMPWRLNPFTPFGPVVEKFSENPFIDQSPIKVIKNGKVHDLPWVASVVSEEGLYPLTEYITKDEALEDIDKNWESIAPHLLDYYYTIPKEKHNSTAKLIRKHYFGDEPIGEENIRTLTHLVGDRMFIVDAEKAARAQAEANRSPVFFYYYSYRASTSISEGETGSSEDFGVCHGDDVYLVQKNPFVTPTKTSSDMAMHNELVRIWTSVASKSVPKIGQQWLRVNSTKKPFEYLHIRGPSNSRMESKDNLANKLTSPQFFNDWIKTRFAFTLSIMLIVSTILFLAIAQLGCSQDAPTVLTPLGKVQGHYLVSNGGNKYKAFEGIPFALPPVGERRFKAPEPVKSWPGLLVADKFKEACVSHGRDLLPTGGYVYGVEDCLYLNVYVPTNKTNKPLAVIFWIYGGGFQFSTLNGREQKYLMDHDVIFVSAAYRHGSLGFLSTEDEVVPGNMGLKDQAVALRWVSENIEYFGGDPDQVMIGGLSAGGASVHYHYLSPWSAGLFQTGISFSGTAFDCWTQAEASRAKAIKLGELLGCPTDDIRKTVECLRKRPAYDVVAAQAYFMPWHLNEFTPFGPVIEKSTDKPFINRSPIDIIRSGDAYPAPWVTGVTSEEGLFPIAEFALNETIIEDLNKNWESAAPHLLHYYYTVPKDQHASVARKIRKYYFGDKPINKKNFLTLTHLVSDRVFIYDAVKAAKEQAKASNSPVWFYYYTYRAANSLSDSASHSTENFGVSHADDVLLVVGNPFINPTKTEKDFAMHKDLVKFWLSVAQQGVPKFGPKWTRLNSQKKNFEYLRMAGPGNFKLETNNDLGKLRFWETLGFNENKISS</sequence>
<gene>
    <name evidence="9" type="ORF">TSAR_003754</name>
</gene>
<keyword evidence="5" id="KW-0325">Glycoprotein</keyword>
<dbReference type="InterPro" id="IPR019819">
    <property type="entry name" value="Carboxylesterase_B_CS"/>
</dbReference>
<accession>A0A232FIV5</accession>
<dbReference type="GO" id="GO:0052689">
    <property type="term" value="F:carboxylic ester hydrolase activity"/>
    <property type="evidence" value="ECO:0007669"/>
    <property type="project" value="UniProtKB-KW"/>
</dbReference>
<dbReference type="EMBL" id="NNAY01000142">
    <property type="protein sequence ID" value="OXU30612.1"/>
    <property type="molecule type" value="Genomic_DNA"/>
</dbReference>
<evidence type="ECO:0000256" key="5">
    <source>
        <dbReference type="ARBA" id="ARBA00023180"/>
    </source>
</evidence>
<evidence type="ECO:0000259" key="8">
    <source>
        <dbReference type="Pfam" id="PF00135"/>
    </source>
</evidence>
<comment type="caution">
    <text evidence="9">The sequence shown here is derived from an EMBL/GenBank/DDBJ whole genome shotgun (WGS) entry which is preliminary data.</text>
</comment>
<keyword evidence="2" id="KW-0719">Serine esterase</keyword>
<dbReference type="PROSITE" id="PS00941">
    <property type="entry name" value="CARBOXYLESTERASE_B_2"/>
    <property type="match status" value="1"/>
</dbReference>
<dbReference type="InterPro" id="IPR019826">
    <property type="entry name" value="Carboxylesterase_B_AS"/>
</dbReference>
<dbReference type="Pfam" id="PF00135">
    <property type="entry name" value="COesterase"/>
    <property type="match status" value="2"/>
</dbReference>
<evidence type="ECO:0000256" key="1">
    <source>
        <dbReference type="ARBA" id="ARBA00005964"/>
    </source>
</evidence>
<feature type="signal peptide" evidence="7">
    <location>
        <begin position="1"/>
        <end position="27"/>
    </location>
</feature>
<keyword evidence="3" id="KW-0378">Hydrolase</keyword>
<dbReference type="PROSITE" id="PS00122">
    <property type="entry name" value="CARBOXYLESTERASE_B_1"/>
    <property type="match status" value="2"/>
</dbReference>
<evidence type="ECO:0000313" key="9">
    <source>
        <dbReference type="EMBL" id="OXU30612.1"/>
    </source>
</evidence>
<dbReference type="SUPFAM" id="SSF53474">
    <property type="entry name" value="alpha/beta-Hydrolases"/>
    <property type="match status" value="2"/>
</dbReference>
<comment type="similarity">
    <text evidence="1">Belongs to the type-B carboxylesterase/lipase family.</text>
</comment>
<proteinExistence type="inferred from homology"/>
<dbReference type="InterPro" id="IPR029058">
    <property type="entry name" value="AB_hydrolase_fold"/>
</dbReference>
<dbReference type="InterPro" id="IPR002018">
    <property type="entry name" value="CarbesteraseB"/>
</dbReference>
<evidence type="ECO:0000256" key="4">
    <source>
        <dbReference type="ARBA" id="ARBA00023157"/>
    </source>
</evidence>
<dbReference type="PROSITE" id="PS51257">
    <property type="entry name" value="PROKAR_LIPOPROTEIN"/>
    <property type="match status" value="1"/>
</dbReference>
<keyword evidence="7" id="KW-0732">Signal</keyword>
<dbReference type="PANTHER" id="PTHR43142">
    <property type="entry name" value="CARBOXYLIC ESTER HYDROLASE"/>
    <property type="match status" value="1"/>
</dbReference>
<reference evidence="9 10" key="1">
    <citation type="journal article" date="2017" name="Curr. Biol.">
        <title>The Evolution of Venom by Co-option of Single-Copy Genes.</title>
        <authorList>
            <person name="Martinson E.O."/>
            <person name="Mrinalini"/>
            <person name="Kelkar Y.D."/>
            <person name="Chang C.H."/>
            <person name="Werren J.H."/>
        </authorList>
    </citation>
    <scope>NUCLEOTIDE SEQUENCE [LARGE SCALE GENOMIC DNA]</scope>
    <source>
        <strain evidence="9 10">Alberta</strain>
        <tissue evidence="9">Whole body</tissue>
    </source>
</reference>
<dbReference type="Proteomes" id="UP000215335">
    <property type="component" value="Unassembled WGS sequence"/>
</dbReference>
<feature type="chain" id="PRO_5012601830" description="Carboxylesterase type B domain-containing protein" evidence="7">
    <location>
        <begin position="28"/>
        <end position="1133"/>
    </location>
</feature>
<keyword evidence="6" id="KW-1133">Transmembrane helix</keyword>
<organism evidence="9 10">
    <name type="scientific">Trichomalopsis sarcophagae</name>
    <dbReference type="NCBI Taxonomy" id="543379"/>
    <lineage>
        <taxon>Eukaryota</taxon>
        <taxon>Metazoa</taxon>
        <taxon>Ecdysozoa</taxon>
        <taxon>Arthropoda</taxon>
        <taxon>Hexapoda</taxon>
        <taxon>Insecta</taxon>
        <taxon>Pterygota</taxon>
        <taxon>Neoptera</taxon>
        <taxon>Endopterygota</taxon>
        <taxon>Hymenoptera</taxon>
        <taxon>Apocrita</taxon>
        <taxon>Proctotrupomorpha</taxon>
        <taxon>Chalcidoidea</taxon>
        <taxon>Pteromalidae</taxon>
        <taxon>Pteromalinae</taxon>
        <taxon>Trichomalopsis</taxon>
    </lineage>
</organism>
<evidence type="ECO:0000313" key="10">
    <source>
        <dbReference type="Proteomes" id="UP000215335"/>
    </source>
</evidence>
<dbReference type="CDD" id="cd00312">
    <property type="entry name" value="Esterase_lipase"/>
    <property type="match status" value="1"/>
</dbReference>